<evidence type="ECO:0000256" key="1">
    <source>
        <dbReference type="ARBA" id="ARBA00004514"/>
    </source>
</evidence>
<evidence type="ECO:0000256" key="6">
    <source>
        <dbReference type="PIRNR" id="PIRNR039090"/>
    </source>
</evidence>
<evidence type="ECO:0000256" key="2">
    <source>
        <dbReference type="ARBA" id="ARBA00008787"/>
    </source>
</evidence>
<comment type="similarity">
    <text evidence="2 6">Belongs to the FliS family.</text>
</comment>
<dbReference type="NCBIfam" id="TIGR00208">
    <property type="entry name" value="fliS"/>
    <property type="match status" value="1"/>
</dbReference>
<keyword evidence="4 6" id="KW-1005">Bacterial flagellum biogenesis</keyword>
<sequence>MSLAARKNFAQQYANTYLETSISEASPHRLIELLYEGAMKNLKLSKIFIEQKNYEKKSEHLNKTLSIVISLREGVSLDKGGDVAQNLYALYDYCYRRLVKASIKNDIEILDEVLGYIAELSEAWKQIPDNYKKLSKDSLDKLAS</sequence>
<keyword evidence="7" id="KW-0966">Cell projection</keyword>
<keyword evidence="8" id="KW-1185">Reference proteome</keyword>
<evidence type="ECO:0000313" key="8">
    <source>
        <dbReference type="Proteomes" id="UP000501466"/>
    </source>
</evidence>
<proteinExistence type="inferred from homology"/>
<dbReference type="Proteomes" id="UP000501466">
    <property type="component" value="Chromosome"/>
</dbReference>
<evidence type="ECO:0000256" key="3">
    <source>
        <dbReference type="ARBA" id="ARBA00022490"/>
    </source>
</evidence>
<dbReference type="GO" id="GO:0071973">
    <property type="term" value="P:bacterial-type flagellum-dependent cell motility"/>
    <property type="evidence" value="ECO:0007669"/>
    <property type="project" value="TreeGrafter"/>
</dbReference>
<dbReference type="InterPro" id="IPR003713">
    <property type="entry name" value="FliS"/>
</dbReference>
<keyword evidence="7" id="KW-0969">Cilium</keyword>
<dbReference type="GO" id="GO:0044780">
    <property type="term" value="P:bacterial-type flagellum assembly"/>
    <property type="evidence" value="ECO:0007669"/>
    <property type="project" value="InterPro"/>
</dbReference>
<organism evidence="7 8">
    <name type="scientific">Thiosulfativibrio zosterae</name>
    <dbReference type="NCBI Taxonomy" id="2675053"/>
    <lineage>
        <taxon>Bacteria</taxon>
        <taxon>Pseudomonadati</taxon>
        <taxon>Pseudomonadota</taxon>
        <taxon>Gammaproteobacteria</taxon>
        <taxon>Thiotrichales</taxon>
        <taxon>Piscirickettsiaceae</taxon>
        <taxon>Thiosulfativibrio</taxon>
    </lineage>
</organism>
<name>A0A6F8PM13_9GAMM</name>
<gene>
    <name evidence="7" type="primary">fliS</name>
    <name evidence="7" type="ORF">THMIRHAT_08720</name>
</gene>
<evidence type="ECO:0000313" key="7">
    <source>
        <dbReference type="EMBL" id="BBP43126.1"/>
    </source>
</evidence>
<dbReference type="PANTHER" id="PTHR34773">
    <property type="entry name" value="FLAGELLAR SECRETION CHAPERONE FLIS"/>
    <property type="match status" value="1"/>
</dbReference>
<dbReference type="EMBL" id="AP021888">
    <property type="protein sequence ID" value="BBP43126.1"/>
    <property type="molecule type" value="Genomic_DNA"/>
</dbReference>
<comment type="subcellular location">
    <subcellularLocation>
        <location evidence="1 6">Cytoplasm</location>
        <location evidence="1 6">Cytosol</location>
    </subcellularLocation>
</comment>
<accession>A0A6F8PM13</accession>
<dbReference type="Gene3D" id="1.20.120.340">
    <property type="entry name" value="Flagellar protein FliS"/>
    <property type="match status" value="1"/>
</dbReference>
<dbReference type="PANTHER" id="PTHR34773:SF1">
    <property type="entry name" value="FLAGELLAR SECRETION CHAPERONE FLIS"/>
    <property type="match status" value="1"/>
</dbReference>
<dbReference type="InterPro" id="IPR036584">
    <property type="entry name" value="FliS_sf"/>
</dbReference>
<dbReference type="PIRSF" id="PIRSF039090">
    <property type="entry name" value="Flis"/>
    <property type="match status" value="1"/>
</dbReference>
<reference evidence="8" key="1">
    <citation type="submission" date="2019-11" db="EMBL/GenBank/DDBJ databases">
        <title>Isolation and characterization of two novel species in the genus Thiomicrorhabdus.</title>
        <authorList>
            <person name="Mochizuki J."/>
            <person name="Kojima H."/>
            <person name="Fukui M."/>
        </authorList>
    </citation>
    <scope>NUCLEOTIDE SEQUENCE [LARGE SCALE GENOMIC DNA]</scope>
    <source>
        <strain evidence="8">AkT22</strain>
    </source>
</reference>
<evidence type="ECO:0000256" key="5">
    <source>
        <dbReference type="ARBA" id="ARBA00023186"/>
    </source>
</evidence>
<dbReference type="CDD" id="cd16098">
    <property type="entry name" value="FliS"/>
    <property type="match status" value="1"/>
</dbReference>
<dbReference type="Pfam" id="PF02561">
    <property type="entry name" value="FliS"/>
    <property type="match status" value="1"/>
</dbReference>
<dbReference type="SUPFAM" id="SSF101116">
    <property type="entry name" value="Flagellar export chaperone FliS"/>
    <property type="match status" value="1"/>
</dbReference>
<dbReference type="GO" id="GO:0005829">
    <property type="term" value="C:cytosol"/>
    <property type="evidence" value="ECO:0007669"/>
    <property type="project" value="UniProtKB-SubCell"/>
</dbReference>
<evidence type="ECO:0000256" key="4">
    <source>
        <dbReference type="ARBA" id="ARBA00022795"/>
    </source>
</evidence>
<dbReference type="KEGG" id="tzo:THMIRHAT_08720"/>
<protein>
    <recommendedName>
        <fullName evidence="6">Flagellar secretion chaperone FliS</fullName>
    </recommendedName>
</protein>
<dbReference type="RefSeq" id="WP_173290954.1">
    <property type="nucleotide sequence ID" value="NZ_AP021888.1"/>
</dbReference>
<keyword evidence="5" id="KW-0143">Chaperone</keyword>
<keyword evidence="7" id="KW-0282">Flagellum</keyword>
<keyword evidence="3 6" id="KW-0963">Cytoplasm</keyword>
<dbReference type="AlphaFoldDB" id="A0A6F8PM13"/>